<dbReference type="PROSITE" id="PS50234">
    <property type="entry name" value="VWFA"/>
    <property type="match status" value="1"/>
</dbReference>
<dbReference type="PANTHER" id="PTHR41248">
    <property type="entry name" value="NORD PROTEIN"/>
    <property type="match status" value="1"/>
</dbReference>
<comment type="caution">
    <text evidence="3">The sequence shown here is derived from an EMBL/GenBank/DDBJ whole genome shotgun (WGS) entry which is preliminary data.</text>
</comment>
<accession>A0ABT5KUE8</accession>
<evidence type="ECO:0000313" key="4">
    <source>
        <dbReference type="Proteomes" id="UP001219862"/>
    </source>
</evidence>
<feature type="region of interest" description="Disordered" evidence="1">
    <location>
        <begin position="217"/>
        <end position="269"/>
    </location>
</feature>
<evidence type="ECO:0000256" key="1">
    <source>
        <dbReference type="SAM" id="MobiDB-lite"/>
    </source>
</evidence>
<gene>
    <name evidence="3" type="ORF">PRZ01_14695</name>
</gene>
<dbReference type="Gene3D" id="3.40.50.410">
    <property type="entry name" value="von Willebrand factor, type A domain"/>
    <property type="match status" value="1"/>
</dbReference>
<dbReference type="Proteomes" id="UP001219862">
    <property type="component" value="Unassembled WGS sequence"/>
</dbReference>
<sequence>MEEWIGERWHRFITGAADRSCVAAVVELGSVQQAVGLLYRAAGGGHAVRIVAAADMRIGGPRTWLQRLAGSGTRAALPRLDSETLALPPRIALFSDAALNRDLYLWLAALAAAFVPSSDGQHWAADNLAACRLALQRCPGLLPRWQRLRDAHLAQRRTDAASLHGPALALEQALQALLTLEPDANLAPAILPTNLQQPGTQLAPVWLWLQAVPPTASHGASQARQARAGSGPQTPGETVEDKKRRRARQAKSSSQRAPMLLPSRTESLQGWSEHVPLDRGSDEDPDDTQAQAADDMEELTLARDGTAAAARIKFDLDLPSASADDLPLGAGESLPEWDWKRQCLLPDHCRVQHLVARPGGAPFQPTPQLRQTARRVRRRLEVLRAAPQWQRSCSEGEALDLDAFVRHLSTAHTGTGPDPRVYARRQRGERSLATLLLADLSLSTDAYANNESRVIDVIRDALYVFGEALHGCGDPFAMLGFSSVRRNQVRIHQLKSFEERWSAPVQDRVGAIKPGYYTRMGAALRLATRRLQERPERQRLLLLLTDGKPNDLDIYEGRWGVEDTREAVREARRAGLQPFCLSIDDQAEHYLPHLFGHQGWARVARPTELPLRLASLYGRLTR</sequence>
<dbReference type="SMART" id="SM00327">
    <property type="entry name" value="VWA"/>
    <property type="match status" value="1"/>
</dbReference>
<keyword evidence="4" id="KW-1185">Reference proteome</keyword>
<feature type="domain" description="VWFA" evidence="2">
    <location>
        <begin position="439"/>
        <end position="620"/>
    </location>
</feature>
<name>A0ABT5KUE8_9BURK</name>
<evidence type="ECO:0000259" key="2">
    <source>
        <dbReference type="PROSITE" id="PS50234"/>
    </source>
</evidence>
<protein>
    <submittedName>
        <fullName evidence="3">VWA domain-containing protein</fullName>
    </submittedName>
</protein>
<dbReference type="EMBL" id="JAQQXS010000013">
    <property type="protein sequence ID" value="MDC8786436.1"/>
    <property type="molecule type" value="Genomic_DNA"/>
</dbReference>
<reference evidence="3 4" key="1">
    <citation type="submission" date="2022-10" db="EMBL/GenBank/DDBJ databases">
        <title>paucibacter sp. hw8 Genome sequencing.</title>
        <authorList>
            <person name="Park S."/>
        </authorList>
    </citation>
    <scope>NUCLEOTIDE SEQUENCE [LARGE SCALE GENOMIC DNA]</scope>
    <source>
        <strain evidence="4">hw8</strain>
    </source>
</reference>
<dbReference type="SUPFAM" id="SSF53300">
    <property type="entry name" value="vWA-like"/>
    <property type="match status" value="1"/>
</dbReference>
<dbReference type="RefSeq" id="WP_273597551.1">
    <property type="nucleotide sequence ID" value="NZ_JAQQXS010000013.1"/>
</dbReference>
<dbReference type="CDD" id="cd01454">
    <property type="entry name" value="vWA_norD_type"/>
    <property type="match status" value="1"/>
</dbReference>
<organism evidence="3 4">
    <name type="scientific">Roseateles koreensis</name>
    <dbReference type="NCBI Taxonomy" id="2987526"/>
    <lineage>
        <taxon>Bacteria</taxon>
        <taxon>Pseudomonadati</taxon>
        <taxon>Pseudomonadota</taxon>
        <taxon>Betaproteobacteria</taxon>
        <taxon>Burkholderiales</taxon>
        <taxon>Sphaerotilaceae</taxon>
        <taxon>Roseateles</taxon>
    </lineage>
</organism>
<dbReference type="PANTHER" id="PTHR41248:SF1">
    <property type="entry name" value="NORD PROTEIN"/>
    <property type="match status" value="1"/>
</dbReference>
<proteinExistence type="predicted"/>
<dbReference type="InterPro" id="IPR051928">
    <property type="entry name" value="NorD/CobT"/>
</dbReference>
<dbReference type="Pfam" id="PF00092">
    <property type="entry name" value="VWA"/>
    <property type="match status" value="1"/>
</dbReference>
<dbReference type="InterPro" id="IPR036465">
    <property type="entry name" value="vWFA_dom_sf"/>
</dbReference>
<dbReference type="InterPro" id="IPR002035">
    <property type="entry name" value="VWF_A"/>
</dbReference>
<evidence type="ECO:0000313" key="3">
    <source>
        <dbReference type="EMBL" id="MDC8786436.1"/>
    </source>
</evidence>